<dbReference type="EMBL" id="BLIO01000001">
    <property type="protein sequence ID" value="GFE17933.1"/>
    <property type="molecule type" value="Genomic_DNA"/>
</dbReference>
<sequence>MDGRMTGSAGSHRASECSAPSARSPRLTALSDLVGHPMPEGVRGALVRSVLPVPGPGLHTTWVPITSSRLRLPGHRGPDRIRPGCVMLSWAPAAEGGMDVTAHLGLVSMEVVLANWPGLKGDWSQTVHPTVYEVIGLHAALSVATDALQLANRLADA</sequence>
<reference evidence="2 3" key="1">
    <citation type="submission" date="2019-12" db="EMBL/GenBank/DDBJ databases">
        <title>Whole genome shotgun sequence of Streptomyces hygroscopicus subsp. glebosus NBRC 13786.</title>
        <authorList>
            <person name="Ichikawa N."/>
            <person name="Kimura A."/>
            <person name="Kitahashi Y."/>
            <person name="Komaki H."/>
            <person name="Tamura T."/>
        </authorList>
    </citation>
    <scope>NUCLEOTIDE SEQUENCE [LARGE SCALE GENOMIC DNA]</scope>
    <source>
        <strain evidence="2 3">NBRC 13786</strain>
    </source>
</reference>
<evidence type="ECO:0000256" key="1">
    <source>
        <dbReference type="SAM" id="MobiDB-lite"/>
    </source>
</evidence>
<protein>
    <recommendedName>
        <fullName evidence="4">Esterase</fullName>
    </recommendedName>
</protein>
<dbReference type="AlphaFoldDB" id="A0A640T2A2"/>
<feature type="region of interest" description="Disordered" evidence="1">
    <location>
        <begin position="1"/>
        <end position="24"/>
    </location>
</feature>
<evidence type="ECO:0000313" key="3">
    <source>
        <dbReference type="Proteomes" id="UP000430079"/>
    </source>
</evidence>
<evidence type="ECO:0000313" key="2">
    <source>
        <dbReference type="EMBL" id="GFE17933.1"/>
    </source>
</evidence>
<accession>A0A640T2A2</accession>
<organism evidence="2 3">
    <name type="scientific">Streptomyces glebosus</name>
    <dbReference type="NCBI Taxonomy" id="249580"/>
    <lineage>
        <taxon>Bacteria</taxon>
        <taxon>Bacillati</taxon>
        <taxon>Actinomycetota</taxon>
        <taxon>Actinomycetes</taxon>
        <taxon>Kitasatosporales</taxon>
        <taxon>Streptomycetaceae</taxon>
        <taxon>Streptomyces</taxon>
    </lineage>
</organism>
<dbReference type="Proteomes" id="UP000430079">
    <property type="component" value="Unassembled WGS sequence"/>
</dbReference>
<evidence type="ECO:0008006" key="4">
    <source>
        <dbReference type="Google" id="ProtNLM"/>
    </source>
</evidence>
<keyword evidence="3" id="KW-1185">Reference proteome</keyword>
<proteinExistence type="predicted"/>
<gene>
    <name evidence="2" type="ORF">Sgleb_59800</name>
</gene>
<name>A0A640T2A2_9ACTN</name>
<comment type="caution">
    <text evidence="2">The sequence shown here is derived from an EMBL/GenBank/DDBJ whole genome shotgun (WGS) entry which is preliminary data.</text>
</comment>